<organism evidence="20 21">
    <name type="scientific">Loigolactobacillus coryniformis subsp. coryniformis KCTC 3167 = DSM 20001</name>
    <dbReference type="NCBI Taxonomy" id="913848"/>
    <lineage>
        <taxon>Bacteria</taxon>
        <taxon>Bacillati</taxon>
        <taxon>Bacillota</taxon>
        <taxon>Bacilli</taxon>
        <taxon>Lactobacillales</taxon>
        <taxon>Lactobacillaceae</taxon>
        <taxon>Loigolactobacillus</taxon>
    </lineage>
</organism>
<evidence type="ECO:0000256" key="18">
    <source>
        <dbReference type="ARBA" id="ARBA00049504"/>
    </source>
</evidence>
<dbReference type="AlphaFoldDB" id="A0A0R1FBA0"/>
<evidence type="ECO:0000256" key="6">
    <source>
        <dbReference type="ARBA" id="ARBA00015850"/>
    </source>
</evidence>
<dbReference type="PANTHER" id="PTHR34148">
    <property type="entry name" value="ADENOSYLCOBINAMIDE-GDP RIBAZOLETRANSFERASE"/>
    <property type="match status" value="1"/>
</dbReference>
<evidence type="ECO:0000313" key="21">
    <source>
        <dbReference type="Proteomes" id="UP000051181"/>
    </source>
</evidence>
<keyword evidence="13 19" id="KW-0472">Membrane</keyword>
<protein>
    <recommendedName>
        <fullName evidence="6 19">Adenosylcobinamide-GDP ribazoletransferase</fullName>
        <ecNumber evidence="5 19">2.7.8.26</ecNumber>
    </recommendedName>
    <alternativeName>
        <fullName evidence="16 19">Cobalamin synthase</fullName>
    </alternativeName>
    <alternativeName>
        <fullName evidence="15 19">Cobalamin-5'-phosphate synthase</fullName>
    </alternativeName>
</protein>
<sequence>MIGGSSLGQALILFIQFFTRINVPMMIDDVEEKFRRNIQYLTVFGLLLGILEAVIFWLLQLILPVWLAWGLFLVSDGLLTGGFHLDALADSADGLFSSRTPDKMHEIMKDSRIGTMGTLALLYYYGIMIGGGVALSQQVTPLQLAFIAAITTMLAKTGLSLLFYKMVYAGAPHGLASIWVKVKTWQIVVAQLFSLVVMALALGLSGILSYLAILVVAYGYRRRIIHILGGFSGDTIGAFAELAQVTFLLAYLIFSRWLG</sequence>
<keyword evidence="12 19" id="KW-1133">Transmembrane helix</keyword>
<evidence type="ECO:0000256" key="4">
    <source>
        <dbReference type="ARBA" id="ARBA00010561"/>
    </source>
</evidence>
<dbReference type="Pfam" id="PF02654">
    <property type="entry name" value="CobS"/>
    <property type="match status" value="1"/>
</dbReference>
<keyword evidence="10 19" id="KW-0812">Transmembrane</keyword>
<evidence type="ECO:0000256" key="8">
    <source>
        <dbReference type="ARBA" id="ARBA00022573"/>
    </source>
</evidence>
<keyword evidence="7 19" id="KW-1003">Cell membrane</keyword>
<dbReference type="InterPro" id="IPR003805">
    <property type="entry name" value="CobS"/>
</dbReference>
<evidence type="ECO:0000256" key="15">
    <source>
        <dbReference type="ARBA" id="ARBA00032605"/>
    </source>
</evidence>
<evidence type="ECO:0000256" key="19">
    <source>
        <dbReference type="HAMAP-Rule" id="MF_00719"/>
    </source>
</evidence>
<feature type="transmembrane region" description="Helical" evidence="19">
    <location>
        <begin position="38"/>
        <end position="59"/>
    </location>
</feature>
<keyword evidence="9 19" id="KW-0808">Transferase</keyword>
<evidence type="ECO:0000256" key="2">
    <source>
        <dbReference type="ARBA" id="ARBA00004651"/>
    </source>
</evidence>
<comment type="caution">
    <text evidence="20">The sequence shown here is derived from an EMBL/GenBank/DDBJ whole genome shotgun (WGS) entry which is preliminary data.</text>
</comment>
<accession>A0A0R1FBA0</accession>
<comment type="cofactor">
    <cofactor evidence="1 19">
        <name>Mg(2+)</name>
        <dbReference type="ChEBI" id="CHEBI:18420"/>
    </cofactor>
</comment>
<comment type="catalytic activity">
    <reaction evidence="17 19">
        <text>alpha-ribazole + adenosylcob(III)inamide-GDP = adenosylcob(III)alamin + GMP + H(+)</text>
        <dbReference type="Rhea" id="RHEA:16049"/>
        <dbReference type="ChEBI" id="CHEBI:10329"/>
        <dbReference type="ChEBI" id="CHEBI:15378"/>
        <dbReference type="ChEBI" id="CHEBI:18408"/>
        <dbReference type="ChEBI" id="CHEBI:58115"/>
        <dbReference type="ChEBI" id="CHEBI:60487"/>
        <dbReference type="EC" id="2.7.8.26"/>
    </reaction>
</comment>
<feature type="transmembrane region" description="Helical" evidence="19">
    <location>
        <begin position="113"/>
        <end position="136"/>
    </location>
</feature>
<evidence type="ECO:0000256" key="11">
    <source>
        <dbReference type="ARBA" id="ARBA00022842"/>
    </source>
</evidence>
<keyword evidence="8 19" id="KW-0169">Cobalamin biosynthesis</keyword>
<comment type="catalytic activity">
    <reaction evidence="18 19">
        <text>alpha-ribazole 5'-phosphate + adenosylcob(III)inamide-GDP = adenosylcob(III)alamin 5'-phosphate + GMP + H(+)</text>
        <dbReference type="Rhea" id="RHEA:23560"/>
        <dbReference type="ChEBI" id="CHEBI:15378"/>
        <dbReference type="ChEBI" id="CHEBI:57918"/>
        <dbReference type="ChEBI" id="CHEBI:58115"/>
        <dbReference type="ChEBI" id="CHEBI:60487"/>
        <dbReference type="ChEBI" id="CHEBI:60493"/>
        <dbReference type="EC" id="2.7.8.26"/>
    </reaction>
</comment>
<evidence type="ECO:0000256" key="13">
    <source>
        <dbReference type="ARBA" id="ARBA00023136"/>
    </source>
</evidence>
<dbReference type="Proteomes" id="UP000051181">
    <property type="component" value="Unassembled WGS sequence"/>
</dbReference>
<evidence type="ECO:0000256" key="10">
    <source>
        <dbReference type="ARBA" id="ARBA00022692"/>
    </source>
</evidence>
<evidence type="ECO:0000256" key="16">
    <source>
        <dbReference type="ARBA" id="ARBA00032853"/>
    </source>
</evidence>
<evidence type="ECO:0000256" key="9">
    <source>
        <dbReference type="ARBA" id="ARBA00022679"/>
    </source>
</evidence>
<evidence type="ECO:0000256" key="5">
    <source>
        <dbReference type="ARBA" id="ARBA00013200"/>
    </source>
</evidence>
<dbReference type="GO" id="GO:0005886">
    <property type="term" value="C:plasma membrane"/>
    <property type="evidence" value="ECO:0007669"/>
    <property type="project" value="UniProtKB-SubCell"/>
</dbReference>
<dbReference type="eggNOG" id="COG0368">
    <property type="taxonomic scope" value="Bacteria"/>
</dbReference>
<evidence type="ECO:0000256" key="12">
    <source>
        <dbReference type="ARBA" id="ARBA00022989"/>
    </source>
</evidence>
<dbReference type="EMBL" id="AZCN01000004">
    <property type="protein sequence ID" value="KRK19016.1"/>
    <property type="molecule type" value="Genomic_DNA"/>
</dbReference>
<dbReference type="GO" id="GO:0051073">
    <property type="term" value="F:adenosylcobinamide-GDP ribazoletransferase activity"/>
    <property type="evidence" value="ECO:0007669"/>
    <property type="project" value="UniProtKB-UniRule"/>
</dbReference>
<name>A0A0R1FBA0_9LACO</name>
<evidence type="ECO:0000313" key="20">
    <source>
        <dbReference type="EMBL" id="KRK19016.1"/>
    </source>
</evidence>
<evidence type="ECO:0000256" key="14">
    <source>
        <dbReference type="ARBA" id="ARBA00025228"/>
    </source>
</evidence>
<keyword evidence="11 19" id="KW-0460">Magnesium</keyword>
<comment type="subcellular location">
    <subcellularLocation>
        <location evidence="2 19">Cell membrane</location>
        <topology evidence="2 19">Multi-pass membrane protein</topology>
    </subcellularLocation>
</comment>
<feature type="transmembrane region" description="Helical" evidence="19">
    <location>
        <begin position="236"/>
        <end position="254"/>
    </location>
</feature>
<dbReference type="UniPathway" id="UPA00148">
    <property type="reaction ID" value="UER00238"/>
</dbReference>
<evidence type="ECO:0000256" key="17">
    <source>
        <dbReference type="ARBA" id="ARBA00048623"/>
    </source>
</evidence>
<feature type="transmembrane region" description="Helical" evidence="19">
    <location>
        <begin position="142"/>
        <end position="164"/>
    </location>
</feature>
<evidence type="ECO:0000256" key="3">
    <source>
        <dbReference type="ARBA" id="ARBA00004663"/>
    </source>
</evidence>
<dbReference type="EC" id="2.7.8.26" evidence="5 19"/>
<dbReference type="PANTHER" id="PTHR34148:SF1">
    <property type="entry name" value="ADENOSYLCOBINAMIDE-GDP RIBAZOLETRANSFERASE"/>
    <property type="match status" value="1"/>
</dbReference>
<dbReference type="GO" id="GO:0008818">
    <property type="term" value="F:cobalamin 5'-phosphate synthase activity"/>
    <property type="evidence" value="ECO:0007669"/>
    <property type="project" value="UniProtKB-UniRule"/>
</dbReference>
<proteinExistence type="inferred from homology"/>
<feature type="transmembrane region" description="Helical" evidence="19">
    <location>
        <begin position="185"/>
        <end position="216"/>
    </location>
</feature>
<comment type="pathway">
    <text evidence="3 19">Cofactor biosynthesis; adenosylcobalamin biosynthesis; adenosylcobalamin from cob(II)yrinate a,c-diamide: step 7/7.</text>
</comment>
<dbReference type="PATRIC" id="fig|913848.6.peg.1499"/>
<feature type="transmembrane region" description="Helical" evidence="19">
    <location>
        <begin position="6"/>
        <end position="26"/>
    </location>
</feature>
<dbReference type="GO" id="GO:0009236">
    <property type="term" value="P:cobalamin biosynthetic process"/>
    <property type="evidence" value="ECO:0007669"/>
    <property type="project" value="UniProtKB-UniRule"/>
</dbReference>
<dbReference type="HAMAP" id="MF_00719">
    <property type="entry name" value="CobS"/>
    <property type="match status" value="1"/>
</dbReference>
<reference evidence="20 21" key="1">
    <citation type="journal article" date="2015" name="Genome Announc.">
        <title>Expanding the biotechnology potential of lactobacilli through comparative genomics of 213 strains and associated genera.</title>
        <authorList>
            <person name="Sun Z."/>
            <person name="Harris H.M."/>
            <person name="McCann A."/>
            <person name="Guo C."/>
            <person name="Argimon S."/>
            <person name="Zhang W."/>
            <person name="Yang X."/>
            <person name="Jeffery I.B."/>
            <person name="Cooney J.C."/>
            <person name="Kagawa T.F."/>
            <person name="Liu W."/>
            <person name="Song Y."/>
            <person name="Salvetti E."/>
            <person name="Wrobel A."/>
            <person name="Rasinkangas P."/>
            <person name="Parkhill J."/>
            <person name="Rea M.C."/>
            <person name="O'Sullivan O."/>
            <person name="Ritari J."/>
            <person name="Douillard F.P."/>
            <person name="Paul Ross R."/>
            <person name="Yang R."/>
            <person name="Briner A.E."/>
            <person name="Felis G.E."/>
            <person name="de Vos W.M."/>
            <person name="Barrangou R."/>
            <person name="Klaenhammer T.R."/>
            <person name="Caufield P.W."/>
            <person name="Cui Y."/>
            <person name="Zhang H."/>
            <person name="O'Toole P.W."/>
        </authorList>
    </citation>
    <scope>NUCLEOTIDE SEQUENCE [LARGE SCALE GENOMIC DNA]</scope>
    <source>
        <strain evidence="20 21">DSM 20001</strain>
    </source>
</reference>
<gene>
    <name evidence="19" type="primary">cobS</name>
    <name evidence="20" type="ORF">FD22_GL001460</name>
</gene>
<comment type="function">
    <text evidence="14 19">Joins adenosylcobinamide-GDP and alpha-ribazole to generate adenosylcobalamin (Ado-cobalamin). Also synthesizes adenosylcobalamin 5'-phosphate from adenosylcobinamide-GDP and alpha-ribazole 5'-phosphate.</text>
</comment>
<evidence type="ECO:0000256" key="1">
    <source>
        <dbReference type="ARBA" id="ARBA00001946"/>
    </source>
</evidence>
<comment type="similarity">
    <text evidence="4 19">Belongs to the CobS family.</text>
</comment>
<evidence type="ECO:0000256" key="7">
    <source>
        <dbReference type="ARBA" id="ARBA00022475"/>
    </source>
</evidence>